<dbReference type="AlphaFoldDB" id="A0A1G2QPV8"/>
<dbReference type="EMBL" id="MHTM01000011">
    <property type="protein sequence ID" value="OHA62523.1"/>
    <property type="molecule type" value="Genomic_DNA"/>
</dbReference>
<protein>
    <submittedName>
        <fullName evidence="1">Uncharacterized protein</fullName>
    </submittedName>
</protein>
<accession>A0A1G2QPV8</accession>
<evidence type="ECO:0000313" key="2">
    <source>
        <dbReference type="Proteomes" id="UP000177140"/>
    </source>
</evidence>
<evidence type="ECO:0000313" key="1">
    <source>
        <dbReference type="EMBL" id="OHA62523.1"/>
    </source>
</evidence>
<organism evidence="1 2">
    <name type="scientific">Candidatus Vogelbacteria bacterium RIFOXYD2_FULL_44_9</name>
    <dbReference type="NCBI Taxonomy" id="1802441"/>
    <lineage>
        <taxon>Bacteria</taxon>
        <taxon>Candidatus Vogeliibacteriota</taxon>
    </lineage>
</organism>
<dbReference type="Proteomes" id="UP000177140">
    <property type="component" value="Unassembled WGS sequence"/>
</dbReference>
<gene>
    <name evidence="1" type="ORF">A2556_00580</name>
</gene>
<comment type="caution">
    <text evidence="1">The sequence shown here is derived from an EMBL/GenBank/DDBJ whole genome shotgun (WGS) entry which is preliminary data.</text>
</comment>
<reference evidence="1 2" key="1">
    <citation type="journal article" date="2016" name="Nat. Commun.">
        <title>Thousands of microbial genomes shed light on interconnected biogeochemical processes in an aquifer system.</title>
        <authorList>
            <person name="Anantharaman K."/>
            <person name="Brown C.T."/>
            <person name="Hug L.A."/>
            <person name="Sharon I."/>
            <person name="Castelle C.J."/>
            <person name="Probst A.J."/>
            <person name="Thomas B.C."/>
            <person name="Singh A."/>
            <person name="Wilkins M.J."/>
            <person name="Karaoz U."/>
            <person name="Brodie E.L."/>
            <person name="Williams K.H."/>
            <person name="Hubbard S.S."/>
            <person name="Banfield J.F."/>
        </authorList>
    </citation>
    <scope>NUCLEOTIDE SEQUENCE [LARGE SCALE GENOMIC DNA]</scope>
</reference>
<name>A0A1G2QPV8_9BACT</name>
<proteinExistence type="predicted"/>
<sequence length="80" mass="8652">MKNMHKWERNLLIVLAVAVAICLSFTYIKADNTQTRTLGLTGLNNQVQSSTTVAPPVGPKTATIIEKVVADKKDQLTGGK</sequence>